<dbReference type="GO" id="GO:0003677">
    <property type="term" value="F:DNA binding"/>
    <property type="evidence" value="ECO:0007669"/>
    <property type="project" value="InterPro"/>
</dbReference>
<comment type="caution">
    <text evidence="3">The sequence shown here is derived from an EMBL/GenBank/DDBJ whole genome shotgun (WGS) entry which is preliminary data.</text>
</comment>
<accession>A0AA37UXM1</accession>
<evidence type="ECO:0000259" key="1">
    <source>
        <dbReference type="PROSITE" id="PS51077"/>
    </source>
</evidence>
<reference evidence="3" key="3">
    <citation type="journal article" date="2022" name="Microbiol. Resour. Announc.">
        <title>Draft Genome Sequences of Eight Mycobacterium montefiorense Strains Isolated from Salamanders in Captivity.</title>
        <authorList>
            <person name="Komine T."/>
            <person name="Ihara H."/>
            <person name="Fukano H."/>
            <person name="Hoshino Y."/>
            <person name="Kurata O."/>
            <person name="Wada S."/>
        </authorList>
    </citation>
    <scope>NUCLEOTIDE SEQUENCE</scope>
    <source>
        <strain evidence="3">NJB18185</strain>
    </source>
</reference>
<dbReference type="InterPro" id="IPR036390">
    <property type="entry name" value="WH_DNA-bd_sf"/>
</dbReference>
<dbReference type="Gene3D" id="1.10.10.10">
    <property type="entry name" value="Winged helix-like DNA-binding domain superfamily/Winged helix DNA-binding domain"/>
    <property type="match status" value="1"/>
</dbReference>
<dbReference type="GO" id="GO:0006355">
    <property type="term" value="P:regulation of DNA-templated transcription"/>
    <property type="evidence" value="ECO:0007669"/>
    <property type="project" value="InterPro"/>
</dbReference>
<dbReference type="EMBL" id="BQYH01000029">
    <property type="protein sequence ID" value="GKU74271.1"/>
    <property type="molecule type" value="Genomic_DNA"/>
</dbReference>
<evidence type="ECO:0000313" key="2">
    <source>
        <dbReference type="EMBL" id="GBG39819.1"/>
    </source>
</evidence>
<dbReference type="RefSeq" id="WP_201263572.1">
    <property type="nucleotide sequence ID" value="NZ_BFCH01000021.1"/>
</dbReference>
<sequence length="201" mass="21992">MRSAFAMLRVLGRTQAPVGVGRLAAAVGIPKTTAHRLLEQIARESIVERRDRKWMLAKGFHDVDRRHSDLGGAAHPRLYAVTHATGATLCLYLRSAEKLRFLTSTQGHRTARVMTAFEQSVAPKHPASAVWQAVETGRLASEHRVVHPECCCIATPFALPSGDIAVLGLALPDHRAVEALKRPLDRVASLIVDDVNRLESC</sequence>
<gene>
    <name evidence="2" type="ORF">MmonteBS_41910</name>
    <name evidence="3" type="ORF">NJB18185_40420</name>
</gene>
<dbReference type="EMBL" id="BFCH01000021">
    <property type="protein sequence ID" value="GBG39819.1"/>
    <property type="molecule type" value="Genomic_DNA"/>
</dbReference>
<dbReference type="AlphaFoldDB" id="A0AA37UXM1"/>
<reference evidence="2" key="1">
    <citation type="journal article" date="2018" name="Genome Announc.">
        <title>Draft Genome Sequence of Mycobacterium montefiorense Isolated from Japanese Black Salamander (Hynobius nigrescens).</title>
        <authorList>
            <person name="Fukano H."/>
            <person name="Yoshida M."/>
            <person name="Shimizu A."/>
            <person name="Iwao H."/>
            <person name="Katayama Y."/>
            <person name="Omatsu T."/>
            <person name="Mizutani T."/>
            <person name="Kurata O."/>
            <person name="Wada S."/>
            <person name="Hoshino Y."/>
        </authorList>
    </citation>
    <scope>NUCLEOTIDE SEQUENCE</scope>
    <source>
        <strain evidence="2">BS</strain>
    </source>
</reference>
<organism evidence="3 5">
    <name type="scientific">Mycobacterium montefiorense</name>
    <dbReference type="NCBI Taxonomy" id="154654"/>
    <lineage>
        <taxon>Bacteria</taxon>
        <taxon>Bacillati</taxon>
        <taxon>Actinomycetota</taxon>
        <taxon>Actinomycetes</taxon>
        <taxon>Mycobacteriales</taxon>
        <taxon>Mycobacteriaceae</taxon>
        <taxon>Mycobacterium</taxon>
        <taxon>Mycobacterium simiae complex</taxon>
    </lineage>
</organism>
<evidence type="ECO:0000313" key="5">
    <source>
        <dbReference type="Proteomes" id="UP001139505"/>
    </source>
</evidence>
<evidence type="ECO:0000313" key="3">
    <source>
        <dbReference type="EMBL" id="GKU74271.1"/>
    </source>
</evidence>
<name>A0AA37UXM1_9MYCO</name>
<proteinExistence type="predicted"/>
<dbReference type="Proteomes" id="UP001139505">
    <property type="component" value="Unassembled WGS sequence"/>
</dbReference>
<feature type="domain" description="HTH iclR-type" evidence="1">
    <location>
        <begin position="1"/>
        <end position="58"/>
    </location>
</feature>
<dbReference type="Proteomes" id="UP000245060">
    <property type="component" value="Unassembled WGS sequence"/>
</dbReference>
<dbReference type="Pfam" id="PF09339">
    <property type="entry name" value="HTH_IclR"/>
    <property type="match status" value="1"/>
</dbReference>
<evidence type="ECO:0000313" key="4">
    <source>
        <dbReference type="Proteomes" id="UP000245060"/>
    </source>
</evidence>
<dbReference type="SUPFAM" id="SSF46785">
    <property type="entry name" value="Winged helix' DNA-binding domain"/>
    <property type="match status" value="1"/>
</dbReference>
<reference evidence="4" key="2">
    <citation type="submission" date="2018-04" db="EMBL/GenBank/DDBJ databases">
        <title>Draft genome sequence of Mycobacterium montefiorense isolated from Japanese black salamander.</title>
        <authorList>
            <person name="Fukano H."/>
            <person name="Yoshida M."/>
            <person name="Shimizu A."/>
            <person name="Iwao H."/>
            <person name="Kurata O."/>
            <person name="Katayama Y."/>
            <person name="Omatsu T."/>
            <person name="Mizutani T."/>
            <person name="Wada S."/>
            <person name="Hoshino Y."/>
        </authorList>
    </citation>
    <scope>NUCLEOTIDE SEQUENCE [LARGE SCALE GENOMIC DNA]</scope>
    <source>
        <strain evidence="4">BS</strain>
    </source>
</reference>
<protein>
    <recommendedName>
        <fullName evidence="1">HTH iclR-type domain-containing protein</fullName>
    </recommendedName>
</protein>
<reference evidence="3" key="4">
    <citation type="submission" date="2022-04" db="EMBL/GenBank/DDBJ databases">
        <authorList>
            <person name="Komine T."/>
            <person name="Fukano H."/>
            <person name="Wada S."/>
        </authorList>
    </citation>
    <scope>NUCLEOTIDE SEQUENCE</scope>
    <source>
        <strain evidence="3">NJB18185</strain>
    </source>
</reference>
<dbReference type="InterPro" id="IPR005471">
    <property type="entry name" value="Tscrpt_reg_IclR_N"/>
</dbReference>
<dbReference type="PROSITE" id="PS51077">
    <property type="entry name" value="HTH_ICLR"/>
    <property type="match status" value="1"/>
</dbReference>
<keyword evidence="4" id="KW-1185">Reference proteome</keyword>
<dbReference type="InterPro" id="IPR036388">
    <property type="entry name" value="WH-like_DNA-bd_sf"/>
</dbReference>